<dbReference type="EC" id="3.1.3.18" evidence="1"/>
<dbReference type="InterPro" id="IPR023198">
    <property type="entry name" value="PGP-like_dom2"/>
</dbReference>
<evidence type="ECO:0000313" key="1">
    <source>
        <dbReference type="EMBL" id="ODP26419.1"/>
    </source>
</evidence>
<keyword evidence="2" id="KW-1185">Reference proteome</keyword>
<gene>
    <name evidence="1" type="ORF">PTI45_04259</name>
</gene>
<dbReference type="EMBL" id="MDER01000086">
    <property type="protein sequence ID" value="ODP26419.1"/>
    <property type="molecule type" value="Genomic_DNA"/>
</dbReference>
<dbReference type="InterPro" id="IPR023214">
    <property type="entry name" value="HAD_sf"/>
</dbReference>
<dbReference type="PANTHER" id="PTHR43434:SF22">
    <property type="entry name" value="PHOSPHOGLYCOLATE PHOSPHATASE"/>
    <property type="match status" value="1"/>
</dbReference>
<name>A0A1E3KXZ9_9BACL</name>
<dbReference type="NCBIfam" id="TIGR01549">
    <property type="entry name" value="HAD-SF-IA-v1"/>
    <property type="match status" value="1"/>
</dbReference>
<evidence type="ECO:0000313" key="2">
    <source>
        <dbReference type="Proteomes" id="UP000094578"/>
    </source>
</evidence>
<dbReference type="SFLD" id="SFLDG01129">
    <property type="entry name" value="C1.5:_HAD__Beta-PGM__Phosphata"/>
    <property type="match status" value="1"/>
</dbReference>
<keyword evidence="1" id="KW-0378">Hydrolase</keyword>
<dbReference type="InterPro" id="IPR050155">
    <property type="entry name" value="HAD-like_hydrolase_sf"/>
</dbReference>
<dbReference type="Proteomes" id="UP000094578">
    <property type="component" value="Unassembled WGS sequence"/>
</dbReference>
<reference evidence="1 2" key="1">
    <citation type="submission" date="2016-08" db="EMBL/GenBank/DDBJ databases">
        <title>Genome sequencing of Paenibacillus sp. TI45-13ar, isolated from Korean traditional nuruk.</title>
        <authorList>
            <person name="Kim S.-J."/>
        </authorList>
    </citation>
    <scope>NUCLEOTIDE SEQUENCE [LARGE SCALE GENOMIC DNA]</scope>
    <source>
        <strain evidence="1 2">TI45-13ar</strain>
    </source>
</reference>
<dbReference type="InterPro" id="IPR036412">
    <property type="entry name" value="HAD-like_sf"/>
</dbReference>
<dbReference type="SFLD" id="SFLDS00003">
    <property type="entry name" value="Haloacid_Dehalogenase"/>
    <property type="match status" value="1"/>
</dbReference>
<sequence length="279" mass="31390">MAEVSRETRKSKETAESIKEQPDLLDSIHNRLWNFESIKAVLLDKDGTLLDFNRMWGFWTNEVMRLVHFRLAERDCSISQEDIPHIWGTIHDEQGRMVDYDARGPLAMGTMEEVYAVLIWHGYRAGLSWAVSKAIVHDCIQEANLIMEHARPAYPLPGVREFLDHCREKGIRLGVVTADDTDSARKHLEWMGMVDYFEVIMGNDQVLQGKPFGDMVLLACEQLGIAPDQTAVIGDTNGDMQMARAADSALAIGIGTGVDRQSADAVIFSFTQLLEHDEV</sequence>
<dbReference type="GO" id="GO:0006281">
    <property type="term" value="P:DNA repair"/>
    <property type="evidence" value="ECO:0007669"/>
    <property type="project" value="TreeGrafter"/>
</dbReference>
<dbReference type="PATRIC" id="fig|1886670.3.peg.4290"/>
<comment type="caution">
    <text evidence="1">The sequence shown here is derived from an EMBL/GenBank/DDBJ whole genome shotgun (WGS) entry which is preliminary data.</text>
</comment>
<dbReference type="STRING" id="1886670.PTI45_04259"/>
<dbReference type="PANTHER" id="PTHR43434">
    <property type="entry name" value="PHOSPHOGLYCOLATE PHOSPHATASE"/>
    <property type="match status" value="1"/>
</dbReference>
<dbReference type="InterPro" id="IPR006439">
    <property type="entry name" value="HAD-SF_hydro_IA"/>
</dbReference>
<proteinExistence type="predicted"/>
<organism evidence="1 2">
    <name type="scientific">Paenibacillus nuruki</name>
    <dbReference type="NCBI Taxonomy" id="1886670"/>
    <lineage>
        <taxon>Bacteria</taxon>
        <taxon>Bacillati</taxon>
        <taxon>Bacillota</taxon>
        <taxon>Bacilli</taxon>
        <taxon>Bacillales</taxon>
        <taxon>Paenibacillaceae</taxon>
        <taxon>Paenibacillus</taxon>
    </lineage>
</organism>
<accession>A0A1E3KXZ9</accession>
<dbReference type="AlphaFoldDB" id="A0A1E3KXZ9"/>
<dbReference type="GO" id="GO:0008967">
    <property type="term" value="F:phosphoglycolate phosphatase activity"/>
    <property type="evidence" value="ECO:0007669"/>
    <property type="project" value="UniProtKB-EC"/>
</dbReference>
<dbReference type="RefSeq" id="WP_083243665.1">
    <property type="nucleotide sequence ID" value="NZ_MDER01000086.1"/>
</dbReference>
<protein>
    <submittedName>
        <fullName evidence="1">Phosphoglycolate phosphatase</fullName>
        <ecNumber evidence="1">3.1.3.18</ecNumber>
    </submittedName>
</protein>
<dbReference type="Pfam" id="PF00702">
    <property type="entry name" value="Hydrolase"/>
    <property type="match status" value="1"/>
</dbReference>
<dbReference type="Gene3D" id="1.10.150.240">
    <property type="entry name" value="Putative phosphatase, domain 2"/>
    <property type="match status" value="1"/>
</dbReference>
<dbReference type="SUPFAM" id="SSF56784">
    <property type="entry name" value="HAD-like"/>
    <property type="match status" value="1"/>
</dbReference>
<dbReference type="Gene3D" id="3.40.50.1000">
    <property type="entry name" value="HAD superfamily/HAD-like"/>
    <property type="match status" value="1"/>
</dbReference>